<evidence type="ECO:0000256" key="7">
    <source>
        <dbReference type="ARBA" id="ARBA00022490"/>
    </source>
</evidence>
<keyword evidence="6 11" id="KW-0031">Aminopeptidase</keyword>
<keyword evidence="16" id="KW-1185">Reference proteome</keyword>
<accession>A0A2N9YGC5</accession>
<evidence type="ECO:0000256" key="13">
    <source>
        <dbReference type="RuleBase" id="RU003421"/>
    </source>
</evidence>
<dbReference type="GO" id="GO:0006508">
    <property type="term" value="P:proteolysis"/>
    <property type="evidence" value="ECO:0007669"/>
    <property type="project" value="UniProtKB-KW"/>
</dbReference>
<dbReference type="STRING" id="288004.AL038_10955"/>
<evidence type="ECO:0000256" key="9">
    <source>
        <dbReference type="ARBA" id="ARBA00022801"/>
    </source>
</evidence>
<evidence type="ECO:0000256" key="1">
    <source>
        <dbReference type="ARBA" id="ARBA00001585"/>
    </source>
</evidence>
<organism evidence="15 16">
    <name type="scientific">Beggiatoa leptomitoformis</name>
    <dbReference type="NCBI Taxonomy" id="288004"/>
    <lineage>
        <taxon>Bacteria</taxon>
        <taxon>Pseudomonadati</taxon>
        <taxon>Pseudomonadota</taxon>
        <taxon>Gammaproteobacteria</taxon>
        <taxon>Thiotrichales</taxon>
        <taxon>Thiotrichaceae</taxon>
        <taxon>Beggiatoa</taxon>
    </lineage>
</organism>
<dbReference type="RefSeq" id="WP_062152778.1">
    <property type="nucleotide sequence ID" value="NZ_CP012373.2"/>
</dbReference>
<sequence>MDNTSPSELYPPLEPFAIHHVAVGEGHTLYVEECGNPQGIPVVFLHGGPGSYCKAQHRSFFNPQHYHIILFDQRGAGRSTPTGNVRANTTQHLLADMEVLRQYFRIEQWLIFGGSWGATLGLLYAIEQPKRVLGLILRGTFLARLRDLYWFYHHDGVARLFPEAWNIFAHCDFLPKIPDSSLISKVNMYDLLACYNYFMQDNSPKAHQAALAWSNWAGTVISMGQFPALTESSPEILQSARIECYYMNNLCFIEDEHILNNLNALTTIPAILIHGQQDLVCPLESAYQLHQVLPNSQLTVLPQSGHLSSTPAMLSALVQATDEFSQRLL</sequence>
<evidence type="ECO:0000256" key="2">
    <source>
        <dbReference type="ARBA" id="ARBA00004496"/>
    </source>
</evidence>
<evidence type="ECO:0000313" key="15">
    <source>
        <dbReference type="EMBL" id="AUI69572.1"/>
    </source>
</evidence>
<comment type="catalytic activity">
    <reaction evidence="1 11 13">
        <text>Release of N-terminal proline from a peptide.</text>
        <dbReference type="EC" id="3.4.11.5"/>
    </reaction>
</comment>
<dbReference type="PANTHER" id="PTHR43722:SF1">
    <property type="entry name" value="PROLINE IMINOPEPTIDASE"/>
    <property type="match status" value="1"/>
</dbReference>
<feature type="domain" description="AB hydrolase-1" evidence="14">
    <location>
        <begin position="41"/>
        <end position="308"/>
    </location>
</feature>
<dbReference type="OrthoDB" id="9796770at2"/>
<dbReference type="SUPFAM" id="SSF53474">
    <property type="entry name" value="alpha/beta-Hydrolases"/>
    <property type="match status" value="1"/>
</dbReference>
<dbReference type="InterPro" id="IPR029058">
    <property type="entry name" value="AB_hydrolase_fold"/>
</dbReference>
<keyword evidence="7 11" id="KW-0963">Cytoplasm</keyword>
<feature type="active site" description="Nucleophile" evidence="12">
    <location>
        <position position="115"/>
    </location>
</feature>
<evidence type="ECO:0000256" key="10">
    <source>
        <dbReference type="ARBA" id="ARBA00029605"/>
    </source>
</evidence>
<evidence type="ECO:0000256" key="12">
    <source>
        <dbReference type="PIRSR" id="PIRSR006431-1"/>
    </source>
</evidence>
<name>A0A2N9YGC5_9GAMM</name>
<dbReference type="AlphaFoldDB" id="A0A2N9YGC5"/>
<evidence type="ECO:0000313" key="16">
    <source>
        <dbReference type="Proteomes" id="UP000234271"/>
    </source>
</evidence>
<evidence type="ECO:0000256" key="6">
    <source>
        <dbReference type="ARBA" id="ARBA00022438"/>
    </source>
</evidence>
<dbReference type="PRINTS" id="PR00793">
    <property type="entry name" value="PROAMNOPTASE"/>
</dbReference>
<dbReference type="Pfam" id="PF00561">
    <property type="entry name" value="Abhydrolase_1"/>
    <property type="match status" value="1"/>
</dbReference>
<dbReference type="Proteomes" id="UP000234271">
    <property type="component" value="Chromosome"/>
</dbReference>
<dbReference type="NCBIfam" id="TIGR01249">
    <property type="entry name" value="pro_imino_pep_1"/>
    <property type="match status" value="1"/>
</dbReference>
<dbReference type="EC" id="3.4.11.5" evidence="4 11"/>
<comment type="subcellular location">
    <subcellularLocation>
        <location evidence="2 11">Cytoplasm</location>
    </subcellularLocation>
</comment>
<keyword evidence="9 11" id="KW-0378">Hydrolase</keyword>
<gene>
    <name evidence="15" type="primary">pip</name>
    <name evidence="15" type="ORF">BLE401_13315</name>
</gene>
<dbReference type="PANTHER" id="PTHR43722">
    <property type="entry name" value="PROLINE IMINOPEPTIDASE"/>
    <property type="match status" value="1"/>
</dbReference>
<feature type="active site" description="Proton donor" evidence="12">
    <location>
        <position position="306"/>
    </location>
</feature>
<dbReference type="Gene3D" id="3.40.50.1820">
    <property type="entry name" value="alpha/beta hydrolase"/>
    <property type="match status" value="1"/>
</dbReference>
<evidence type="ECO:0000259" key="14">
    <source>
        <dbReference type="Pfam" id="PF00561"/>
    </source>
</evidence>
<dbReference type="GO" id="GO:0004177">
    <property type="term" value="F:aminopeptidase activity"/>
    <property type="evidence" value="ECO:0007669"/>
    <property type="project" value="UniProtKB-UniRule"/>
</dbReference>
<evidence type="ECO:0000256" key="3">
    <source>
        <dbReference type="ARBA" id="ARBA00010088"/>
    </source>
</evidence>
<dbReference type="EMBL" id="CP018889">
    <property type="protein sequence ID" value="AUI69572.1"/>
    <property type="molecule type" value="Genomic_DNA"/>
</dbReference>
<protein>
    <recommendedName>
        <fullName evidence="5 11">Proline iminopeptidase</fullName>
        <shortName evidence="11">PIP</shortName>
        <ecNumber evidence="4 11">3.4.11.5</ecNumber>
    </recommendedName>
    <alternativeName>
        <fullName evidence="10 11">Prolyl aminopeptidase</fullName>
    </alternativeName>
</protein>
<dbReference type="InterPro" id="IPR005944">
    <property type="entry name" value="Pro_iminopeptidase"/>
</dbReference>
<evidence type="ECO:0000256" key="11">
    <source>
        <dbReference type="PIRNR" id="PIRNR006431"/>
    </source>
</evidence>
<evidence type="ECO:0000256" key="4">
    <source>
        <dbReference type="ARBA" id="ARBA00012568"/>
    </source>
</evidence>
<evidence type="ECO:0000256" key="8">
    <source>
        <dbReference type="ARBA" id="ARBA00022670"/>
    </source>
</evidence>
<dbReference type="InterPro" id="IPR000073">
    <property type="entry name" value="AB_hydrolase_1"/>
</dbReference>
<reference evidence="16" key="1">
    <citation type="submission" date="2016-12" db="EMBL/GenBank/DDBJ databases">
        <title>Complete Genome Sequence of Beggiatoa leptomitiformis D-401.</title>
        <authorList>
            <person name="Fomenkov A."/>
            <person name="Vincze T."/>
            <person name="Grabovich M."/>
            <person name="Anton B.P."/>
            <person name="Dubinina G."/>
            <person name="Orlova M."/>
            <person name="Belousova E."/>
            <person name="Roberts R.J."/>
        </authorList>
    </citation>
    <scope>NUCLEOTIDE SEQUENCE [LARGE SCALE GENOMIC DNA]</scope>
    <source>
        <strain evidence="16">D-401</strain>
    </source>
</reference>
<evidence type="ECO:0000256" key="5">
    <source>
        <dbReference type="ARBA" id="ARBA00021843"/>
    </source>
</evidence>
<keyword evidence="8 11" id="KW-0645">Protease</keyword>
<dbReference type="GO" id="GO:0005737">
    <property type="term" value="C:cytoplasm"/>
    <property type="evidence" value="ECO:0007669"/>
    <property type="project" value="UniProtKB-SubCell"/>
</dbReference>
<comment type="similarity">
    <text evidence="3 11 13">Belongs to the peptidase S33 family.</text>
</comment>
<feature type="active site" evidence="12">
    <location>
        <position position="278"/>
    </location>
</feature>
<dbReference type="PIRSF" id="PIRSF006431">
    <property type="entry name" value="Pept_S33"/>
    <property type="match status" value="1"/>
</dbReference>
<proteinExistence type="inferred from homology"/>
<dbReference type="KEGG" id="blep:AL038_10955"/>
<dbReference type="InterPro" id="IPR002410">
    <property type="entry name" value="Peptidase_S33"/>
</dbReference>